<dbReference type="InterPro" id="IPR037185">
    <property type="entry name" value="EmrE-like"/>
</dbReference>
<reference evidence="7" key="2">
    <citation type="submission" date="2020-11" db="EMBL/GenBank/DDBJ databases">
        <authorList>
            <consortium name="DOE Joint Genome Institute"/>
            <person name="Kuo A."/>
            <person name="Miyauchi S."/>
            <person name="Kiss E."/>
            <person name="Drula E."/>
            <person name="Kohler A."/>
            <person name="Sanchez-Garcia M."/>
            <person name="Andreopoulos B."/>
            <person name="Barry K.W."/>
            <person name="Bonito G."/>
            <person name="Buee M."/>
            <person name="Carver A."/>
            <person name="Chen C."/>
            <person name="Cichocki N."/>
            <person name="Clum A."/>
            <person name="Culley D."/>
            <person name="Crous P.W."/>
            <person name="Fauchery L."/>
            <person name="Girlanda M."/>
            <person name="Hayes R."/>
            <person name="Keri Z."/>
            <person name="Labutti K."/>
            <person name="Lipzen A."/>
            <person name="Lombard V."/>
            <person name="Magnuson J."/>
            <person name="Maillard F."/>
            <person name="Morin E."/>
            <person name="Murat C."/>
            <person name="Nolan M."/>
            <person name="Ohm R."/>
            <person name="Pangilinan J."/>
            <person name="Pereira M."/>
            <person name="Perotto S."/>
            <person name="Peter M."/>
            <person name="Riley R."/>
            <person name="Sitrit Y."/>
            <person name="Stielow B."/>
            <person name="Szollosi G."/>
            <person name="Zifcakova L."/>
            <person name="Stursova M."/>
            <person name="Spatafora J.W."/>
            <person name="Tedersoo L."/>
            <person name="Vaario L.-M."/>
            <person name="Yamada A."/>
            <person name="Yan M."/>
            <person name="Wang P."/>
            <person name="Xu J."/>
            <person name="Bruns T."/>
            <person name="Baldrian P."/>
            <person name="Vilgalys R."/>
            <person name="Henrissat B."/>
            <person name="Grigoriev I.V."/>
            <person name="Hibbett D."/>
            <person name="Nagy L.G."/>
            <person name="Martin F.M."/>
        </authorList>
    </citation>
    <scope>NUCLEOTIDE SEQUENCE</scope>
    <source>
        <strain evidence="7">UH-Tt-Lm1</strain>
    </source>
</reference>
<gene>
    <name evidence="7" type="ORF">BJ322DRAFT_1053782</name>
</gene>
<proteinExistence type="predicted"/>
<feature type="transmembrane region" description="Helical" evidence="5">
    <location>
        <begin position="314"/>
        <end position="335"/>
    </location>
</feature>
<accession>A0A9P6HHZ0</accession>
<feature type="transmembrane region" description="Helical" evidence="5">
    <location>
        <begin position="278"/>
        <end position="302"/>
    </location>
</feature>
<dbReference type="GO" id="GO:0000329">
    <property type="term" value="C:fungal-type vacuole membrane"/>
    <property type="evidence" value="ECO:0007669"/>
    <property type="project" value="TreeGrafter"/>
</dbReference>
<dbReference type="EMBL" id="WIUZ02000005">
    <property type="protein sequence ID" value="KAF9787143.1"/>
    <property type="molecule type" value="Genomic_DNA"/>
</dbReference>
<dbReference type="PANTHER" id="PTHR23051:SF0">
    <property type="entry name" value="SOLUTE CARRIER FAMILY 35 MEMBER F5"/>
    <property type="match status" value="1"/>
</dbReference>
<feature type="transmembrane region" description="Helical" evidence="5">
    <location>
        <begin position="192"/>
        <end position="211"/>
    </location>
</feature>
<keyword evidence="3 5" id="KW-1133">Transmembrane helix</keyword>
<evidence type="ECO:0000256" key="4">
    <source>
        <dbReference type="ARBA" id="ARBA00023136"/>
    </source>
</evidence>
<comment type="caution">
    <text evidence="7">The sequence shown here is derived from an EMBL/GenBank/DDBJ whole genome shotgun (WGS) entry which is preliminary data.</text>
</comment>
<dbReference type="Proteomes" id="UP000736335">
    <property type="component" value="Unassembled WGS sequence"/>
</dbReference>
<name>A0A9P6HHZ0_9AGAM</name>
<evidence type="ECO:0000259" key="6">
    <source>
        <dbReference type="Pfam" id="PF00892"/>
    </source>
</evidence>
<feature type="domain" description="EamA" evidence="6">
    <location>
        <begin position="133"/>
        <end position="209"/>
    </location>
</feature>
<keyword evidence="4 5" id="KW-0472">Membrane</keyword>
<feature type="transmembrane region" description="Helical" evidence="5">
    <location>
        <begin position="137"/>
        <end position="155"/>
    </location>
</feature>
<feature type="transmembrane region" description="Helical" evidence="5">
    <location>
        <begin position="368"/>
        <end position="386"/>
    </location>
</feature>
<dbReference type="AlphaFoldDB" id="A0A9P6HHZ0"/>
<dbReference type="Pfam" id="PF00892">
    <property type="entry name" value="EamA"/>
    <property type="match status" value="1"/>
</dbReference>
<protein>
    <recommendedName>
        <fullName evidence="6">EamA domain-containing protein</fullName>
    </recommendedName>
</protein>
<feature type="transmembrane region" description="Helical" evidence="5">
    <location>
        <begin position="29"/>
        <end position="50"/>
    </location>
</feature>
<organism evidence="7 8">
    <name type="scientific">Thelephora terrestris</name>
    <dbReference type="NCBI Taxonomy" id="56493"/>
    <lineage>
        <taxon>Eukaryota</taxon>
        <taxon>Fungi</taxon>
        <taxon>Dikarya</taxon>
        <taxon>Basidiomycota</taxon>
        <taxon>Agaricomycotina</taxon>
        <taxon>Agaricomycetes</taxon>
        <taxon>Thelephorales</taxon>
        <taxon>Thelephoraceae</taxon>
        <taxon>Thelephora</taxon>
    </lineage>
</organism>
<dbReference type="PANTHER" id="PTHR23051">
    <property type="entry name" value="SOLUTE CARRIER FAMILY 35, MEMBER F5"/>
    <property type="match status" value="1"/>
</dbReference>
<feature type="transmembrane region" description="Helical" evidence="5">
    <location>
        <begin position="248"/>
        <end position="266"/>
    </location>
</feature>
<dbReference type="OrthoDB" id="1436450at2759"/>
<evidence type="ECO:0000256" key="5">
    <source>
        <dbReference type="SAM" id="Phobius"/>
    </source>
</evidence>
<comment type="subcellular location">
    <subcellularLocation>
        <location evidence="1">Membrane</location>
        <topology evidence="1">Multi-pass membrane protein</topology>
    </subcellularLocation>
</comment>
<keyword evidence="8" id="KW-1185">Reference proteome</keyword>
<evidence type="ECO:0000256" key="1">
    <source>
        <dbReference type="ARBA" id="ARBA00004141"/>
    </source>
</evidence>
<reference evidence="7" key="1">
    <citation type="journal article" date="2020" name="Nat. Commun.">
        <title>Large-scale genome sequencing of mycorrhizal fungi provides insights into the early evolution of symbiotic traits.</title>
        <authorList>
            <person name="Miyauchi S."/>
            <person name="Kiss E."/>
            <person name="Kuo A."/>
            <person name="Drula E."/>
            <person name="Kohler A."/>
            <person name="Sanchez-Garcia M."/>
            <person name="Morin E."/>
            <person name="Andreopoulos B."/>
            <person name="Barry K.W."/>
            <person name="Bonito G."/>
            <person name="Buee M."/>
            <person name="Carver A."/>
            <person name="Chen C."/>
            <person name="Cichocki N."/>
            <person name="Clum A."/>
            <person name="Culley D."/>
            <person name="Crous P.W."/>
            <person name="Fauchery L."/>
            <person name="Girlanda M."/>
            <person name="Hayes R.D."/>
            <person name="Keri Z."/>
            <person name="LaButti K."/>
            <person name="Lipzen A."/>
            <person name="Lombard V."/>
            <person name="Magnuson J."/>
            <person name="Maillard F."/>
            <person name="Murat C."/>
            <person name="Nolan M."/>
            <person name="Ohm R.A."/>
            <person name="Pangilinan J."/>
            <person name="Pereira M.F."/>
            <person name="Perotto S."/>
            <person name="Peter M."/>
            <person name="Pfister S."/>
            <person name="Riley R."/>
            <person name="Sitrit Y."/>
            <person name="Stielow J.B."/>
            <person name="Szollosi G."/>
            <person name="Zifcakova L."/>
            <person name="Stursova M."/>
            <person name="Spatafora J.W."/>
            <person name="Tedersoo L."/>
            <person name="Vaario L.M."/>
            <person name="Yamada A."/>
            <person name="Yan M."/>
            <person name="Wang P."/>
            <person name="Xu J."/>
            <person name="Bruns T."/>
            <person name="Baldrian P."/>
            <person name="Vilgalys R."/>
            <person name="Dunand C."/>
            <person name="Henrissat B."/>
            <person name="Grigoriev I.V."/>
            <person name="Hibbett D."/>
            <person name="Nagy L.G."/>
            <person name="Martin F.M."/>
        </authorList>
    </citation>
    <scope>NUCLEOTIDE SEQUENCE</scope>
    <source>
        <strain evidence="7">UH-Tt-Lm1</strain>
    </source>
</reference>
<feature type="transmembrane region" description="Helical" evidence="5">
    <location>
        <begin position="161"/>
        <end position="185"/>
    </location>
</feature>
<dbReference type="InterPro" id="IPR000620">
    <property type="entry name" value="EamA_dom"/>
</dbReference>
<dbReference type="SUPFAM" id="SSF103481">
    <property type="entry name" value="Multidrug resistance efflux transporter EmrE"/>
    <property type="match status" value="1"/>
</dbReference>
<keyword evidence="2 5" id="KW-0812">Transmembrane</keyword>
<feature type="transmembrane region" description="Helical" evidence="5">
    <location>
        <begin position="342"/>
        <end position="362"/>
    </location>
</feature>
<evidence type="ECO:0000313" key="8">
    <source>
        <dbReference type="Proteomes" id="UP000736335"/>
    </source>
</evidence>
<sequence>MDSLRYRSTNPLRDVVKTMRALVADRRDYLVGLILLLVVVFLWALSNFVTQDIFQGGYEKPFLVTWLNTSSFAFYLIPVGLKKVLGKESHDVPDHERPRSGYERLAVDSIPRDDSVDDGDDLTRHEEQLPPLTSKETLQLASVFCFIWFAANWTVNASLDYTSVASATIMSSMSGFFTLGIGRVFKVESLSVTKVVAVVISFSGVLLVSLSDSSQTANGVLPVISDTISRARRLIHGEEYSNPPLGDLLALSSAMFYAFYVTLLKVRIRQESRINMQLFFGFVGLFNILFLWPLGLILHFTGAEPFELPSGGKAIGGILVNMLITLSSDFIYVIAMLKTTPLVVTVGLSLTIPVAVAGDFLLGRAVKLMSLLGAFLVLGSFIVVGLEDSKNEEVLAVEAEAEEDQAGMQLRPSLEVEDNR</sequence>
<feature type="transmembrane region" description="Helical" evidence="5">
    <location>
        <begin position="62"/>
        <end position="81"/>
    </location>
</feature>
<evidence type="ECO:0000313" key="7">
    <source>
        <dbReference type="EMBL" id="KAF9787143.1"/>
    </source>
</evidence>
<evidence type="ECO:0000256" key="3">
    <source>
        <dbReference type="ARBA" id="ARBA00022989"/>
    </source>
</evidence>
<evidence type="ECO:0000256" key="2">
    <source>
        <dbReference type="ARBA" id="ARBA00022692"/>
    </source>
</evidence>